<feature type="region of interest" description="Disordered" evidence="1">
    <location>
        <begin position="223"/>
        <end position="253"/>
    </location>
</feature>
<reference evidence="2" key="1">
    <citation type="journal article" date="2012" name="BMC Biol.">
        <title>Comprehensive microarray-based analysis for stage-specific larval camouflage pattern-associated genes in the swallowtail butterfly, Papilio xuthus.</title>
        <authorList>
            <person name="Futahashi R."/>
            <person name="Shirataki H."/>
            <person name="Narita T."/>
            <person name="Mita K."/>
            <person name="Fujiwara H."/>
        </authorList>
    </citation>
    <scope>NUCLEOTIDE SEQUENCE</scope>
    <source>
        <tissue evidence="2">Epidermis</tissue>
    </source>
</reference>
<proteinExistence type="evidence at transcript level"/>
<organism evidence="2">
    <name type="scientific">Papilio xuthus</name>
    <name type="common">Asian swallowtail butterfly</name>
    <dbReference type="NCBI Taxonomy" id="66420"/>
    <lineage>
        <taxon>Eukaryota</taxon>
        <taxon>Metazoa</taxon>
        <taxon>Ecdysozoa</taxon>
        <taxon>Arthropoda</taxon>
        <taxon>Hexapoda</taxon>
        <taxon>Insecta</taxon>
        <taxon>Pterygota</taxon>
        <taxon>Neoptera</taxon>
        <taxon>Endopterygota</taxon>
        <taxon>Lepidoptera</taxon>
        <taxon>Glossata</taxon>
        <taxon>Ditrysia</taxon>
        <taxon>Papilionoidea</taxon>
        <taxon>Papilionidae</taxon>
        <taxon>Papilioninae</taxon>
        <taxon>Papilio</taxon>
    </lineage>
</organism>
<evidence type="ECO:0000313" key="2">
    <source>
        <dbReference type="EMBL" id="BAM19676.1"/>
    </source>
</evidence>
<protein>
    <submittedName>
        <fullName evidence="2">Uncharacterized protein</fullName>
    </submittedName>
</protein>
<sequence>MPLFTNIPITTESVPIPNNSMFPTTEMTRTTTADIQSNNNKNQENANVLQMLQSILSTNTKTSSSQDTDQMKLLQALLLGAKDNVKDKQKSPQTTTVRSIQDEIRQFEEDTKFLKALLQATGRDPADFNIPSIDDIKPTLGATTTNTPTTTTMITTTTQASPTTTTPVIKSTTSIAEDLKKIQEDTQLLQALLKATGQTVDTINMPVISGITSNVRIASNPLTTSIESNPYNSNEYSSNLYHNSTNRKNYGAD</sequence>
<accession>I4DP36</accession>
<dbReference type="AlphaFoldDB" id="I4DP36"/>
<evidence type="ECO:0000256" key="1">
    <source>
        <dbReference type="SAM" id="MobiDB-lite"/>
    </source>
</evidence>
<dbReference type="EMBL" id="AK403277">
    <property type="protein sequence ID" value="BAM19676.1"/>
    <property type="molecule type" value="mRNA"/>
</dbReference>
<feature type="compositionally biased region" description="Low complexity" evidence="1">
    <location>
        <begin position="228"/>
        <end position="244"/>
    </location>
</feature>
<name>I4DP36_PAPXU</name>